<dbReference type="PANTHER" id="PTHR28489:SF2">
    <property type="entry name" value="RENTINAL DEGENERATION 3-LIKE"/>
    <property type="match status" value="1"/>
</dbReference>
<protein>
    <recommendedName>
        <fullName evidence="4">Protein RD3-like</fullName>
    </recommendedName>
</protein>
<sequence length="216" mass="24875">MVTSMIRLNSFFKFNHNHQCHQSAHRRQADNVVKILLSEVVECIKEVSEATRQRQRELRQKELNADYSWLTTNSFKNDRIPDVERDELEILARKISPDETAQIILTFRDAALLETDCKQLPSIMKCTIQTYLWNKYSDESSTNQSKYCSTRDRKRAFSLQSVRPTRVAPSSSSSIDESLVETCSTSASPTNKQPTRTWRIRSLPTIRSSSSAELLP</sequence>
<dbReference type="CTD" id="6753143"/>
<dbReference type="RefSeq" id="XP_002111930.1">
    <property type="nucleotide sequence ID" value="XM_002111894.1"/>
</dbReference>
<dbReference type="AlphaFoldDB" id="B3RUW4"/>
<feature type="region of interest" description="Disordered" evidence="1">
    <location>
        <begin position="159"/>
        <end position="197"/>
    </location>
</feature>
<dbReference type="KEGG" id="tad:TRIADDRAFT_55437"/>
<gene>
    <name evidence="2" type="ORF">TRIADDRAFT_55437</name>
</gene>
<dbReference type="EMBL" id="DS985244">
    <property type="protein sequence ID" value="EDV25897.1"/>
    <property type="molecule type" value="Genomic_DNA"/>
</dbReference>
<dbReference type="InterPro" id="IPR028092">
    <property type="entry name" value="RD3"/>
</dbReference>
<evidence type="ECO:0008006" key="4">
    <source>
        <dbReference type="Google" id="ProtNLM"/>
    </source>
</evidence>
<organism evidence="2 3">
    <name type="scientific">Trichoplax adhaerens</name>
    <name type="common">Trichoplax reptans</name>
    <dbReference type="NCBI Taxonomy" id="10228"/>
    <lineage>
        <taxon>Eukaryota</taxon>
        <taxon>Metazoa</taxon>
        <taxon>Placozoa</taxon>
        <taxon>Uniplacotomia</taxon>
        <taxon>Trichoplacea</taxon>
        <taxon>Trichoplacidae</taxon>
        <taxon>Trichoplax</taxon>
    </lineage>
</organism>
<accession>B3RUW4</accession>
<dbReference type="OMA" id="ELIMCEL"/>
<reference evidence="2 3" key="1">
    <citation type="journal article" date="2008" name="Nature">
        <title>The Trichoplax genome and the nature of placozoans.</title>
        <authorList>
            <person name="Srivastava M."/>
            <person name="Begovic E."/>
            <person name="Chapman J."/>
            <person name="Putnam N.H."/>
            <person name="Hellsten U."/>
            <person name="Kawashima T."/>
            <person name="Kuo A."/>
            <person name="Mitros T."/>
            <person name="Salamov A."/>
            <person name="Carpenter M.L."/>
            <person name="Signorovitch A.Y."/>
            <person name="Moreno M.A."/>
            <person name="Kamm K."/>
            <person name="Grimwood J."/>
            <person name="Schmutz J."/>
            <person name="Shapiro H."/>
            <person name="Grigoriev I.V."/>
            <person name="Buss L.W."/>
            <person name="Schierwater B."/>
            <person name="Dellaporta S.L."/>
            <person name="Rokhsar D.S."/>
        </authorList>
    </citation>
    <scope>NUCLEOTIDE SEQUENCE [LARGE SCALE GENOMIC DNA]</scope>
    <source>
        <strain evidence="2 3">Grell-BS-1999</strain>
    </source>
</reference>
<evidence type="ECO:0000313" key="3">
    <source>
        <dbReference type="Proteomes" id="UP000009022"/>
    </source>
</evidence>
<dbReference type="PANTHER" id="PTHR28489">
    <property type="entry name" value="RENTINAL DEGENERATION 3-LIKE"/>
    <property type="match status" value="1"/>
</dbReference>
<evidence type="ECO:0000313" key="2">
    <source>
        <dbReference type="EMBL" id="EDV25897.1"/>
    </source>
</evidence>
<dbReference type="Proteomes" id="UP000009022">
    <property type="component" value="Unassembled WGS sequence"/>
</dbReference>
<dbReference type="GeneID" id="6753143"/>
<dbReference type="STRING" id="10228.B3RUW4"/>
<name>B3RUW4_TRIAD</name>
<keyword evidence="3" id="KW-1185">Reference proteome</keyword>
<dbReference type="InParanoid" id="B3RUW4"/>
<dbReference type="HOGENOM" id="CLU_1279143_0_0_1"/>
<evidence type="ECO:0000256" key="1">
    <source>
        <dbReference type="SAM" id="MobiDB-lite"/>
    </source>
</evidence>
<dbReference type="PhylomeDB" id="B3RUW4"/>
<dbReference type="Pfam" id="PF14473">
    <property type="entry name" value="RD3"/>
    <property type="match status" value="1"/>
</dbReference>
<feature type="compositionally biased region" description="Polar residues" evidence="1">
    <location>
        <begin position="181"/>
        <end position="196"/>
    </location>
</feature>
<proteinExistence type="predicted"/>